<dbReference type="Bgee" id="ENSACLG00000000482">
    <property type="expression patterns" value="Expressed in testis and 6 other cell types or tissues"/>
</dbReference>
<dbReference type="Gene3D" id="2.170.270.10">
    <property type="entry name" value="SET domain"/>
    <property type="match status" value="1"/>
</dbReference>
<dbReference type="Ensembl" id="ENSACLT00000000668.2">
    <property type="protein sequence ID" value="ENSACLP00000000653.2"/>
    <property type="gene ID" value="ENSACLG00000000482.2"/>
</dbReference>
<dbReference type="OMA" id="FFFRDEC"/>
<dbReference type="STRING" id="8154.ENSACLP00000000653"/>
<dbReference type="GO" id="GO:0005634">
    <property type="term" value="C:nucleus"/>
    <property type="evidence" value="ECO:0007669"/>
    <property type="project" value="TreeGrafter"/>
</dbReference>
<reference evidence="2" key="4">
    <citation type="submission" date="2025-09" db="UniProtKB">
        <authorList>
            <consortium name="Ensembl"/>
        </authorList>
    </citation>
    <scope>IDENTIFICATION</scope>
</reference>
<dbReference type="AlphaFoldDB" id="A0A3P8N7B6"/>
<feature type="domain" description="SET" evidence="1">
    <location>
        <begin position="51"/>
        <end position="185"/>
    </location>
</feature>
<proteinExistence type="predicted"/>
<dbReference type="Pfam" id="PF00856">
    <property type="entry name" value="SET"/>
    <property type="match status" value="1"/>
</dbReference>
<evidence type="ECO:0000259" key="1">
    <source>
        <dbReference type="PROSITE" id="PS50280"/>
    </source>
</evidence>
<dbReference type="GeneTree" id="ENSGT01050000245291"/>
<dbReference type="GO" id="GO:0043516">
    <property type="term" value="P:regulation of DNA damage response, signal transduction by p53 class mediator"/>
    <property type="evidence" value="ECO:0007669"/>
    <property type="project" value="TreeGrafter"/>
</dbReference>
<dbReference type="SUPFAM" id="SSF82199">
    <property type="entry name" value="SET domain"/>
    <property type="match status" value="1"/>
</dbReference>
<keyword evidence="3" id="KW-1185">Reference proteome</keyword>
<dbReference type="GO" id="GO:0005700">
    <property type="term" value="C:polytene chromosome"/>
    <property type="evidence" value="ECO:0007669"/>
    <property type="project" value="TreeGrafter"/>
</dbReference>
<evidence type="ECO:0000313" key="2">
    <source>
        <dbReference type="Ensembl" id="ENSACLP00000000653.2"/>
    </source>
</evidence>
<protein>
    <recommendedName>
        <fullName evidence="1">SET domain-containing protein</fullName>
    </recommendedName>
</protein>
<dbReference type="GO" id="GO:0006357">
    <property type="term" value="P:regulation of transcription by RNA polymerase II"/>
    <property type="evidence" value="ECO:0007669"/>
    <property type="project" value="TreeGrafter"/>
</dbReference>
<accession>A0A3P8N7B6</accession>
<dbReference type="Proteomes" id="UP000265100">
    <property type="component" value="Chromosome 3"/>
</dbReference>
<dbReference type="InterPro" id="IPR051760">
    <property type="entry name" value="KMT5A"/>
</dbReference>
<dbReference type="PANTHER" id="PTHR46167">
    <property type="entry name" value="N-LYSINE METHYLTRANSFERASE KMT5A"/>
    <property type="match status" value="1"/>
</dbReference>
<reference evidence="2 3" key="1">
    <citation type="submission" date="2018-05" db="EMBL/GenBank/DDBJ databases">
        <authorList>
            <person name="Datahose"/>
        </authorList>
    </citation>
    <scope>NUCLEOTIDE SEQUENCE</scope>
</reference>
<sequence length="203" mass="22766">MPSCRPGLFRSPVCKTTSPSCLRLQSRSGRAWLCKTSGNGRAKVKCTQHLDKLQVNVSKSPVMTDGLFQLTGVIALMPFHKGDIVCDYHGTYITEAEGKRRPQSGYLFFFRDECDRGMCIDATAFPCACHPDIDTYGRRMNHSRKNPNTKPQKFTMNFPAGPQETILFIALKDIAVGEEVLWDYGVTRKSYGGEGEDLEWLDS</sequence>
<evidence type="ECO:0000313" key="3">
    <source>
        <dbReference type="Proteomes" id="UP000265100"/>
    </source>
</evidence>
<name>A0A3P8N7B6_ASTCA</name>
<dbReference type="PANTHER" id="PTHR46167:SF1">
    <property type="entry name" value="N-LYSINE METHYLTRANSFERASE KMT5A"/>
    <property type="match status" value="1"/>
</dbReference>
<organism evidence="2 3">
    <name type="scientific">Astatotilapia calliptera</name>
    <name type="common">Eastern happy</name>
    <name type="synonym">Chromis callipterus</name>
    <dbReference type="NCBI Taxonomy" id="8154"/>
    <lineage>
        <taxon>Eukaryota</taxon>
        <taxon>Metazoa</taxon>
        <taxon>Chordata</taxon>
        <taxon>Craniata</taxon>
        <taxon>Vertebrata</taxon>
        <taxon>Euteleostomi</taxon>
        <taxon>Actinopterygii</taxon>
        <taxon>Neopterygii</taxon>
        <taxon>Teleostei</taxon>
        <taxon>Neoteleostei</taxon>
        <taxon>Acanthomorphata</taxon>
        <taxon>Ovalentaria</taxon>
        <taxon>Cichlomorphae</taxon>
        <taxon>Cichliformes</taxon>
        <taxon>Cichlidae</taxon>
        <taxon>African cichlids</taxon>
        <taxon>Pseudocrenilabrinae</taxon>
        <taxon>Haplochromini</taxon>
        <taxon>Astatotilapia</taxon>
    </lineage>
</organism>
<dbReference type="PROSITE" id="PS50280">
    <property type="entry name" value="SET"/>
    <property type="match status" value="1"/>
</dbReference>
<dbReference type="GO" id="GO:0042799">
    <property type="term" value="F:histone H4K20 methyltransferase activity"/>
    <property type="evidence" value="ECO:0007669"/>
    <property type="project" value="TreeGrafter"/>
</dbReference>
<reference evidence="2" key="3">
    <citation type="submission" date="2025-08" db="UniProtKB">
        <authorList>
            <consortium name="Ensembl"/>
        </authorList>
    </citation>
    <scope>IDENTIFICATION</scope>
</reference>
<reference evidence="3" key="2">
    <citation type="submission" date="2023-03" db="EMBL/GenBank/DDBJ databases">
        <authorList>
            <consortium name="Wellcome Sanger Institute Data Sharing"/>
        </authorList>
    </citation>
    <scope>NUCLEOTIDE SEQUENCE [LARGE SCALE GENOMIC DNA]</scope>
</reference>
<dbReference type="InterPro" id="IPR046341">
    <property type="entry name" value="SET_dom_sf"/>
</dbReference>
<dbReference type="InterPro" id="IPR001214">
    <property type="entry name" value="SET_dom"/>
</dbReference>
<dbReference type="SMART" id="SM00317">
    <property type="entry name" value="SET"/>
    <property type="match status" value="1"/>
</dbReference>